<keyword evidence="2 3" id="KW-0472">Membrane</keyword>
<feature type="transmembrane region" description="Helical" evidence="3">
    <location>
        <begin position="75"/>
        <end position="95"/>
    </location>
</feature>
<dbReference type="PANTHER" id="PTHR37042">
    <property type="entry name" value="OUTER MEMBRANE PROTEIN RV1973"/>
    <property type="match status" value="1"/>
</dbReference>
<reference evidence="4 5" key="2">
    <citation type="submission" date="2020-07" db="EMBL/GenBank/DDBJ databases">
        <authorList>
            <person name="Yu X."/>
        </authorList>
    </citation>
    <scope>NUCLEOTIDE SEQUENCE [LARGE SCALE GENOMIC DNA]</scope>
    <source>
        <strain evidence="5">24</strain>
    </source>
</reference>
<evidence type="ECO:0008006" key="6">
    <source>
        <dbReference type="Google" id="ProtNLM"/>
    </source>
</evidence>
<accession>A0A7D6DWC1</accession>
<dbReference type="PANTHER" id="PTHR37042:SF4">
    <property type="entry name" value="OUTER MEMBRANE PROTEIN RV1973"/>
    <property type="match status" value="1"/>
</dbReference>
<dbReference type="RefSeq" id="WP_180914946.1">
    <property type="nucleotide sequence ID" value="NZ_CP059165.1"/>
</dbReference>
<evidence type="ECO:0000256" key="2">
    <source>
        <dbReference type="ARBA" id="ARBA00023136"/>
    </source>
</evidence>
<reference evidence="5" key="3">
    <citation type="submission" date="2023-07" db="EMBL/GenBank/DDBJ databases">
        <title>Description of Mycobacterium gordonae subsp. intergordonae subsp.nov. and Mycobacterium gordonae subsp. gordonae subsp. nov.</title>
        <authorList>
            <person name="Huang H."/>
        </authorList>
    </citation>
    <scope>NUCLEOTIDE SEQUENCE [LARGE SCALE GENOMIC DNA]</scope>
    <source>
        <strain evidence="5">24</strain>
    </source>
</reference>
<keyword evidence="3" id="KW-1133">Transmembrane helix</keyword>
<evidence type="ECO:0000256" key="3">
    <source>
        <dbReference type="SAM" id="Phobius"/>
    </source>
</evidence>
<comment type="subcellular location">
    <subcellularLocation>
        <location evidence="1">Membrane</location>
    </subcellularLocation>
</comment>
<dbReference type="Proteomes" id="UP000510682">
    <property type="component" value="Chromosome"/>
</dbReference>
<evidence type="ECO:0000313" key="4">
    <source>
        <dbReference type="EMBL" id="QLL06367.1"/>
    </source>
</evidence>
<reference evidence="5" key="1">
    <citation type="submission" date="2020-07" db="EMBL/GenBank/DDBJ databases">
        <title>Description of Mycobacterium gordonae subsp. intergordonae subsp.nov. and Mycobacterium gordonae subsp. gordonae subsp. nov.</title>
        <authorList>
            <person name="Yu X."/>
        </authorList>
    </citation>
    <scope>NUCLEOTIDE SEQUENCE [LARGE SCALE GENOMIC DNA]</scope>
    <source>
        <strain evidence="5">24</strain>
    </source>
</reference>
<protein>
    <recommendedName>
        <fullName evidence="6">Twin-arginine translocation pathway signal</fullName>
    </recommendedName>
</protein>
<keyword evidence="3" id="KW-0812">Transmembrane</keyword>
<dbReference type="GO" id="GO:0016020">
    <property type="term" value="C:membrane"/>
    <property type="evidence" value="ECO:0007669"/>
    <property type="project" value="UniProtKB-SubCell"/>
</dbReference>
<organism evidence="4 5">
    <name type="scientific">Mycobacterium vicinigordonae</name>
    <dbReference type="NCBI Taxonomy" id="1719132"/>
    <lineage>
        <taxon>Bacteria</taxon>
        <taxon>Bacillati</taxon>
        <taxon>Actinomycetota</taxon>
        <taxon>Actinomycetes</taxon>
        <taxon>Mycobacteriales</taxon>
        <taxon>Mycobacteriaceae</taxon>
        <taxon>Mycobacterium</taxon>
    </lineage>
</organism>
<evidence type="ECO:0000313" key="5">
    <source>
        <dbReference type="Proteomes" id="UP000510682"/>
    </source>
</evidence>
<dbReference type="KEGG" id="mgor:H0P51_21840"/>
<evidence type="ECO:0000256" key="1">
    <source>
        <dbReference type="ARBA" id="ARBA00004370"/>
    </source>
</evidence>
<gene>
    <name evidence="4" type="ORF">H0P51_21840</name>
</gene>
<proteinExistence type="predicted"/>
<dbReference type="AlphaFoldDB" id="A0A7D6DWC1"/>
<sequence>MISFGHRSVAVEDKTSASVGADADEPDPVQAVAVDGATATAWVRHRLGRRRKRRDADGGRISADTAPARTRLARVAALVILPVLALGLGGAAAALRYQAASLQESQHASGAAMDAAKTGAVAILSYQPATAAQQLGAAIELLTGRFKDAYTALTHDVIIPGAQQKRISTQATVAAVAEVKVTASHATVLLFVNQTVNVGDEAPSSTASTVKVALDKVGGHWLISGFDPV</sequence>
<dbReference type="EMBL" id="CP059165">
    <property type="protein sequence ID" value="QLL06367.1"/>
    <property type="molecule type" value="Genomic_DNA"/>
</dbReference>
<keyword evidence="5" id="KW-1185">Reference proteome</keyword>
<name>A0A7D6DWC1_9MYCO</name>